<dbReference type="Proteomes" id="UP001139311">
    <property type="component" value="Unassembled WGS sequence"/>
</dbReference>
<gene>
    <name evidence="1" type="ORF">LHA35_19650</name>
</gene>
<dbReference type="AlphaFoldDB" id="A0A9X1IIE4"/>
<evidence type="ECO:0000313" key="1">
    <source>
        <dbReference type="EMBL" id="MCB4823948.1"/>
    </source>
</evidence>
<sequence length="134" mass="14352">MVVQGSTPWAGVVEGIDGVKEALLQVLWKDPGEAALEAVASLLSSLEEPAAWARHGSGDGRPYWHCWFGYERGSVTIQRLTVPLQSEVAMRRLRSTLGEITGVLADCAEELRQLTNAAARAGAFTPRHPGQGSA</sequence>
<reference evidence="1" key="1">
    <citation type="submission" date="2021-10" db="EMBL/GenBank/DDBJ databases">
        <title>Roseicella aerolatum sp. nov., isolated from aerosols of e-waste dismantling site.</title>
        <authorList>
            <person name="Qin T."/>
        </authorList>
    </citation>
    <scope>NUCLEOTIDE SEQUENCE</scope>
    <source>
        <strain evidence="1">GB24</strain>
    </source>
</reference>
<comment type="caution">
    <text evidence="1">The sequence shown here is derived from an EMBL/GenBank/DDBJ whole genome shotgun (WGS) entry which is preliminary data.</text>
</comment>
<protein>
    <submittedName>
        <fullName evidence="1">Uncharacterized protein</fullName>
    </submittedName>
</protein>
<keyword evidence="2" id="KW-1185">Reference proteome</keyword>
<name>A0A9X1IIE4_9PROT</name>
<accession>A0A9X1IIE4</accession>
<organism evidence="1 2">
    <name type="scientific">Roseicella aerolata</name>
    <dbReference type="NCBI Taxonomy" id="2883479"/>
    <lineage>
        <taxon>Bacteria</taxon>
        <taxon>Pseudomonadati</taxon>
        <taxon>Pseudomonadota</taxon>
        <taxon>Alphaproteobacteria</taxon>
        <taxon>Acetobacterales</taxon>
        <taxon>Roseomonadaceae</taxon>
        <taxon>Roseicella</taxon>
    </lineage>
</organism>
<dbReference type="EMBL" id="JAJAQI010000034">
    <property type="protein sequence ID" value="MCB4823948.1"/>
    <property type="molecule type" value="Genomic_DNA"/>
</dbReference>
<dbReference type="RefSeq" id="WP_226611282.1">
    <property type="nucleotide sequence ID" value="NZ_JAJAQI010000034.1"/>
</dbReference>
<evidence type="ECO:0000313" key="2">
    <source>
        <dbReference type="Proteomes" id="UP001139311"/>
    </source>
</evidence>
<proteinExistence type="predicted"/>